<evidence type="ECO:0000256" key="3">
    <source>
        <dbReference type="RuleBase" id="RU003616"/>
    </source>
</evidence>
<evidence type="ECO:0000313" key="5">
    <source>
        <dbReference type="Ensembl" id="ENSSMRP00000000770.1"/>
    </source>
</evidence>
<evidence type="ECO:0000313" key="6">
    <source>
        <dbReference type="Proteomes" id="UP000694421"/>
    </source>
</evidence>
<dbReference type="GeneTree" id="ENSGT00670000098179"/>
<dbReference type="GO" id="GO:0051082">
    <property type="term" value="F:unfolded protein binding"/>
    <property type="evidence" value="ECO:0007669"/>
    <property type="project" value="TreeGrafter"/>
</dbReference>
<name>A0A8D0DFT1_SALMN</name>
<dbReference type="PRINTS" id="PR00299">
    <property type="entry name" value="ACRYSTALLIN"/>
</dbReference>
<comment type="similarity">
    <text evidence="2 3">Belongs to the small heat shock protein (HSP20) family.</text>
</comment>
<dbReference type="Pfam" id="PF00011">
    <property type="entry name" value="HSP20"/>
    <property type="match status" value="1"/>
</dbReference>
<dbReference type="Proteomes" id="UP000694421">
    <property type="component" value="Unplaced"/>
</dbReference>
<dbReference type="GO" id="GO:0005737">
    <property type="term" value="C:cytoplasm"/>
    <property type="evidence" value="ECO:0007669"/>
    <property type="project" value="TreeGrafter"/>
</dbReference>
<accession>A0A8D0DFT1</accession>
<dbReference type="PANTHER" id="PTHR45640:SF2">
    <property type="entry name" value="HEAT SHOCK PROTEIN BETA-11-RELATED"/>
    <property type="match status" value="1"/>
</dbReference>
<dbReference type="GO" id="GO:0042026">
    <property type="term" value="P:protein refolding"/>
    <property type="evidence" value="ECO:0007669"/>
    <property type="project" value="TreeGrafter"/>
</dbReference>
<feature type="domain" description="SHSP" evidence="4">
    <location>
        <begin position="58"/>
        <end position="164"/>
    </location>
</feature>
<proteinExistence type="inferred from homology"/>
<dbReference type="OMA" id="RLHFMPP"/>
<evidence type="ECO:0000256" key="1">
    <source>
        <dbReference type="ARBA" id="ARBA00023016"/>
    </source>
</evidence>
<reference evidence="5" key="1">
    <citation type="submission" date="2025-08" db="UniProtKB">
        <authorList>
            <consortium name="Ensembl"/>
        </authorList>
    </citation>
    <scope>IDENTIFICATION</scope>
</reference>
<dbReference type="GO" id="GO:0005634">
    <property type="term" value="C:nucleus"/>
    <property type="evidence" value="ECO:0007669"/>
    <property type="project" value="TreeGrafter"/>
</dbReference>
<dbReference type="Ensembl" id="ENSSMRT00000000933.1">
    <property type="protein sequence ID" value="ENSSMRP00000000770.1"/>
    <property type="gene ID" value="ENSSMRG00000000683.1"/>
</dbReference>
<reference evidence="5" key="2">
    <citation type="submission" date="2025-09" db="UniProtKB">
        <authorList>
            <consortium name="Ensembl"/>
        </authorList>
    </citation>
    <scope>IDENTIFICATION</scope>
</reference>
<keyword evidence="1" id="KW-0346">Stress response</keyword>
<keyword evidence="6" id="KW-1185">Reference proteome</keyword>
<dbReference type="AlphaFoldDB" id="A0A8D0DFT1"/>
<evidence type="ECO:0000259" key="4">
    <source>
        <dbReference type="PROSITE" id="PS01031"/>
    </source>
</evidence>
<dbReference type="GO" id="GO:0009408">
    <property type="term" value="P:response to heat"/>
    <property type="evidence" value="ECO:0007669"/>
    <property type="project" value="TreeGrafter"/>
</dbReference>
<protein>
    <recommendedName>
        <fullName evidence="4">SHSP domain-containing protein</fullName>
    </recommendedName>
</protein>
<sequence>MLCRLHLAAPHSPLRSRALWPTTRSLFEELEREMESVWELLNSHWQPTAQRTLRQEVVQRTEAARTPEAANPGSTFAVTQDMTGFDPQELVVKLVGEKVVLTGKKATQTANGPFRYELYRREWEVPENVDRERLTCSISSEGQLPFPLTSSRQLKRPLAPVGQTKNPKKSRKSLEMVDAPIAVQPFYKTKGAF</sequence>
<dbReference type="PROSITE" id="PS01031">
    <property type="entry name" value="SHSP"/>
    <property type="match status" value="1"/>
</dbReference>
<dbReference type="SUPFAM" id="SSF49764">
    <property type="entry name" value="HSP20-like chaperones"/>
    <property type="match status" value="1"/>
</dbReference>
<dbReference type="InterPro" id="IPR008978">
    <property type="entry name" value="HSP20-like_chaperone"/>
</dbReference>
<dbReference type="InterPro" id="IPR002068">
    <property type="entry name" value="A-crystallin/Hsp20_dom"/>
</dbReference>
<organism evidence="5 6">
    <name type="scientific">Salvator merianae</name>
    <name type="common">Argentine black and white tegu</name>
    <name type="synonym">Tupinambis merianae</name>
    <dbReference type="NCBI Taxonomy" id="96440"/>
    <lineage>
        <taxon>Eukaryota</taxon>
        <taxon>Metazoa</taxon>
        <taxon>Chordata</taxon>
        <taxon>Craniata</taxon>
        <taxon>Vertebrata</taxon>
        <taxon>Euteleostomi</taxon>
        <taxon>Lepidosauria</taxon>
        <taxon>Squamata</taxon>
        <taxon>Bifurcata</taxon>
        <taxon>Unidentata</taxon>
        <taxon>Episquamata</taxon>
        <taxon>Laterata</taxon>
        <taxon>Teiioidea</taxon>
        <taxon>Teiidae</taxon>
        <taxon>Salvator</taxon>
    </lineage>
</organism>
<dbReference type="PANTHER" id="PTHR45640">
    <property type="entry name" value="HEAT SHOCK PROTEIN HSP-12.2-RELATED"/>
    <property type="match status" value="1"/>
</dbReference>
<dbReference type="Gene3D" id="2.60.40.790">
    <property type="match status" value="1"/>
</dbReference>
<dbReference type="InterPro" id="IPR001436">
    <property type="entry name" value="Alpha-crystallin/sHSP_animal"/>
</dbReference>
<evidence type="ECO:0000256" key="2">
    <source>
        <dbReference type="PROSITE-ProRule" id="PRU00285"/>
    </source>
</evidence>